<proteinExistence type="predicted"/>
<keyword evidence="3" id="KW-1185">Reference proteome</keyword>
<reference evidence="2 3" key="1">
    <citation type="submission" date="2013-12" db="EMBL/GenBank/DDBJ databases">
        <title>Draft genome of the parsitic nematode Ancylostoma duodenale.</title>
        <authorList>
            <person name="Mitreva M."/>
        </authorList>
    </citation>
    <scope>NUCLEOTIDE SEQUENCE [LARGE SCALE GENOMIC DNA]</scope>
    <source>
        <strain evidence="2 3">Zhejiang</strain>
    </source>
</reference>
<feature type="non-terminal residue" evidence="2">
    <location>
        <position position="87"/>
    </location>
</feature>
<feature type="compositionally biased region" description="Polar residues" evidence="1">
    <location>
        <begin position="40"/>
        <end position="58"/>
    </location>
</feature>
<feature type="region of interest" description="Disordered" evidence="1">
    <location>
        <begin position="40"/>
        <end position="59"/>
    </location>
</feature>
<accession>A0A0C2G476</accession>
<name>A0A0C2G476_9BILA</name>
<dbReference type="Proteomes" id="UP000054047">
    <property type="component" value="Unassembled WGS sequence"/>
</dbReference>
<gene>
    <name evidence="2" type="ORF">ANCDUO_14057</name>
</gene>
<dbReference type="AlphaFoldDB" id="A0A0C2G476"/>
<organism evidence="2 3">
    <name type="scientific">Ancylostoma duodenale</name>
    <dbReference type="NCBI Taxonomy" id="51022"/>
    <lineage>
        <taxon>Eukaryota</taxon>
        <taxon>Metazoa</taxon>
        <taxon>Ecdysozoa</taxon>
        <taxon>Nematoda</taxon>
        <taxon>Chromadorea</taxon>
        <taxon>Rhabditida</taxon>
        <taxon>Rhabditina</taxon>
        <taxon>Rhabditomorpha</taxon>
        <taxon>Strongyloidea</taxon>
        <taxon>Ancylostomatidae</taxon>
        <taxon>Ancylostomatinae</taxon>
        <taxon>Ancylostoma</taxon>
    </lineage>
</organism>
<protein>
    <submittedName>
        <fullName evidence="2">Uncharacterized protein</fullName>
    </submittedName>
</protein>
<dbReference type="EMBL" id="KN736767">
    <property type="protein sequence ID" value="KIH55780.1"/>
    <property type="molecule type" value="Genomic_DNA"/>
</dbReference>
<sequence length="87" mass="9977">MQEQVQQAEYDLCMKELARLLKVNTSEVLEETKRLVTMSNREQSPYFQAPPQETSATRNEPHCVQLSRGDFDSVEYHATFDPIAAAE</sequence>
<evidence type="ECO:0000313" key="2">
    <source>
        <dbReference type="EMBL" id="KIH55780.1"/>
    </source>
</evidence>
<evidence type="ECO:0000256" key="1">
    <source>
        <dbReference type="SAM" id="MobiDB-lite"/>
    </source>
</evidence>
<evidence type="ECO:0000313" key="3">
    <source>
        <dbReference type="Proteomes" id="UP000054047"/>
    </source>
</evidence>